<name>R7QBZ1_CHOCR</name>
<feature type="region of interest" description="Disordered" evidence="1">
    <location>
        <begin position="165"/>
        <end position="193"/>
    </location>
</feature>
<dbReference type="CDD" id="cd01029">
    <property type="entry name" value="TOPRIM_primases"/>
    <property type="match status" value="1"/>
</dbReference>
<feature type="domain" description="SF4 helicase" evidence="3">
    <location>
        <begin position="420"/>
        <end position="669"/>
    </location>
</feature>
<dbReference type="STRING" id="2769.R7QBZ1"/>
<evidence type="ECO:0000259" key="3">
    <source>
        <dbReference type="PROSITE" id="PS51199"/>
    </source>
</evidence>
<dbReference type="OMA" id="CLTFPQT"/>
<dbReference type="InterPro" id="IPR034154">
    <property type="entry name" value="TOPRIM_DnaG/twinkle"/>
</dbReference>
<dbReference type="PhylomeDB" id="R7QBZ1"/>
<dbReference type="GO" id="GO:0043139">
    <property type="term" value="F:5'-3' DNA helicase activity"/>
    <property type="evidence" value="ECO:0007669"/>
    <property type="project" value="InterPro"/>
</dbReference>
<dbReference type="GO" id="GO:0005524">
    <property type="term" value="F:ATP binding"/>
    <property type="evidence" value="ECO:0007669"/>
    <property type="project" value="InterPro"/>
</dbReference>
<feature type="compositionally biased region" description="Polar residues" evidence="1">
    <location>
        <begin position="176"/>
        <end position="189"/>
    </location>
</feature>
<dbReference type="SUPFAM" id="SSF56731">
    <property type="entry name" value="DNA primase core"/>
    <property type="match status" value="1"/>
</dbReference>
<evidence type="ECO:0000313" key="4">
    <source>
        <dbReference type="EMBL" id="CDF35584.1"/>
    </source>
</evidence>
<dbReference type="Gene3D" id="3.40.1360.10">
    <property type="match status" value="1"/>
</dbReference>
<dbReference type="InterPro" id="IPR006171">
    <property type="entry name" value="TOPRIM_dom"/>
</dbReference>
<keyword evidence="5" id="KW-1185">Reference proteome</keyword>
<dbReference type="PROSITE" id="PS50880">
    <property type="entry name" value="TOPRIM"/>
    <property type="match status" value="1"/>
</dbReference>
<protein>
    <recommendedName>
        <fullName evidence="6">SF4 helicase domain-containing protein</fullName>
    </recommendedName>
</protein>
<feature type="compositionally biased region" description="Basic residues" evidence="1">
    <location>
        <begin position="700"/>
        <end position="710"/>
    </location>
</feature>
<dbReference type="AlphaFoldDB" id="R7QBZ1"/>
<gene>
    <name evidence="4" type="ORF">CHC_T00004107001</name>
</gene>
<feature type="domain" description="Toprim" evidence="2">
    <location>
        <begin position="295"/>
        <end position="374"/>
    </location>
</feature>
<dbReference type="KEGG" id="ccp:CHC_T00004107001"/>
<dbReference type="OrthoDB" id="275278at2759"/>
<evidence type="ECO:0008006" key="6">
    <source>
        <dbReference type="Google" id="ProtNLM"/>
    </source>
</evidence>
<dbReference type="EMBL" id="HG001736">
    <property type="protein sequence ID" value="CDF35584.1"/>
    <property type="molecule type" value="Genomic_DNA"/>
</dbReference>
<dbReference type="PROSITE" id="PS51199">
    <property type="entry name" value="SF4_HELICASE"/>
    <property type="match status" value="1"/>
</dbReference>
<dbReference type="Gene3D" id="3.40.50.300">
    <property type="entry name" value="P-loop containing nucleotide triphosphate hydrolases"/>
    <property type="match status" value="1"/>
</dbReference>
<evidence type="ECO:0000313" key="5">
    <source>
        <dbReference type="Proteomes" id="UP000012073"/>
    </source>
</evidence>
<dbReference type="GO" id="GO:0006260">
    <property type="term" value="P:DNA replication"/>
    <property type="evidence" value="ECO:0007669"/>
    <property type="project" value="InterPro"/>
</dbReference>
<dbReference type="GeneID" id="17323120"/>
<dbReference type="PANTHER" id="PTHR12873">
    <property type="entry name" value="T7-LIKE MITOCHONDRIAL DNA HELICASE"/>
    <property type="match status" value="1"/>
</dbReference>
<dbReference type="InterPro" id="IPR027032">
    <property type="entry name" value="Twinkle-like"/>
</dbReference>
<dbReference type="Pfam" id="PF13155">
    <property type="entry name" value="Toprim_2"/>
    <property type="match status" value="1"/>
</dbReference>
<dbReference type="RefSeq" id="XP_005715403.1">
    <property type="nucleotide sequence ID" value="XM_005715346.1"/>
</dbReference>
<sequence>MKTGKSLRGVARILQASAKARSKYIQLDALGSSTRTIQTMCFPNWSKHNILWSLATRSGHWRSSGMHLKSSRGLTYVSHHFCLAPGEVEKYLEHQNLKFRQTDEHAIVAECPCCPPINGKADNMYKLYIVRESGVFKCHRCSTHGSWFDFRKRVGYGPSLFSPMETKVDKKKKPSRSSGETNATQQQVFPKSENQEKYVQGLWYKYPSAREYLKNERGLDDAVLKKYGVGAAHFPMTDDRGGSSQLCITFPMYDEDEQLVRHKIRSIETKRGMRMNPKGGGWGLFGLNSVPHDADSIVLTEGELDALSVHQATGRPALSLPNGASSLPIALLPALERFKDIFLWMDEDVAGQDGATQFSRKLGIKRCRSVRGVGSKDANDALRQGKDLDSFIQSAQVVPHKGLISFADMRDDVFYELANVRELKGLQSRSLPRLNNFLSGHRRGELTIFSGHTGVGKTTILSQLALDYCMQGVPTLWGSFEVGNVRLATRILRQFHSAHEPRSPLLENFDEWADRLSQLPLYFMRYHGSNEVERVIEAMEYANYVYDCSHVVLDNLQFMTSGQGGQGKDRFAVLDNAVGQIREFCTVRNAHVSLVVHPRKEDDDMKIMTSSVFGSAKATQEADNVVILQKTSDGPVLDIRKNRFDGTLGAVQLKFDSKKLLFEELGTSGAWALPKDEVSERETEKWPGGLNETGVGQGRDKRKSMLKPKGGKLGQKLEAWRNNQKAKEGR</sequence>
<dbReference type="InterPro" id="IPR007694">
    <property type="entry name" value="DNA_helicase_DnaB-like_C"/>
</dbReference>
<proteinExistence type="predicted"/>
<feature type="region of interest" description="Disordered" evidence="1">
    <location>
        <begin position="676"/>
        <end position="730"/>
    </location>
</feature>
<dbReference type="PANTHER" id="PTHR12873:SF0">
    <property type="entry name" value="TWINKLE MTDNA HELICASE"/>
    <property type="match status" value="1"/>
</dbReference>
<evidence type="ECO:0000259" key="2">
    <source>
        <dbReference type="PROSITE" id="PS50880"/>
    </source>
</evidence>
<accession>R7QBZ1</accession>
<dbReference type="Proteomes" id="UP000012073">
    <property type="component" value="Unassembled WGS sequence"/>
</dbReference>
<reference evidence="5" key="1">
    <citation type="journal article" date="2013" name="Proc. Natl. Acad. Sci. U.S.A.">
        <title>Genome structure and metabolic features in the red seaweed Chondrus crispus shed light on evolution of the Archaeplastida.</title>
        <authorList>
            <person name="Collen J."/>
            <person name="Porcel B."/>
            <person name="Carre W."/>
            <person name="Ball S.G."/>
            <person name="Chaparro C."/>
            <person name="Tonon T."/>
            <person name="Barbeyron T."/>
            <person name="Michel G."/>
            <person name="Noel B."/>
            <person name="Valentin K."/>
            <person name="Elias M."/>
            <person name="Artiguenave F."/>
            <person name="Arun A."/>
            <person name="Aury J.M."/>
            <person name="Barbosa-Neto J.F."/>
            <person name="Bothwell J.H."/>
            <person name="Bouget F.Y."/>
            <person name="Brillet L."/>
            <person name="Cabello-Hurtado F."/>
            <person name="Capella-Gutierrez S."/>
            <person name="Charrier B."/>
            <person name="Cladiere L."/>
            <person name="Cock J.M."/>
            <person name="Coelho S.M."/>
            <person name="Colleoni C."/>
            <person name="Czjzek M."/>
            <person name="Da Silva C."/>
            <person name="Delage L."/>
            <person name="Denoeud F."/>
            <person name="Deschamps P."/>
            <person name="Dittami S.M."/>
            <person name="Gabaldon T."/>
            <person name="Gachon C.M."/>
            <person name="Groisillier A."/>
            <person name="Herve C."/>
            <person name="Jabbari K."/>
            <person name="Katinka M."/>
            <person name="Kloareg B."/>
            <person name="Kowalczyk N."/>
            <person name="Labadie K."/>
            <person name="Leblanc C."/>
            <person name="Lopez P.J."/>
            <person name="McLachlan D.H."/>
            <person name="Meslet-Cladiere L."/>
            <person name="Moustafa A."/>
            <person name="Nehr Z."/>
            <person name="Nyvall Collen P."/>
            <person name="Panaud O."/>
            <person name="Partensky F."/>
            <person name="Poulain J."/>
            <person name="Rensing S.A."/>
            <person name="Rousvoal S."/>
            <person name="Samson G."/>
            <person name="Symeonidi A."/>
            <person name="Weissenbach J."/>
            <person name="Zambounis A."/>
            <person name="Wincker P."/>
            <person name="Boyen C."/>
        </authorList>
    </citation>
    <scope>NUCLEOTIDE SEQUENCE [LARGE SCALE GENOMIC DNA]</scope>
    <source>
        <strain evidence="5">cv. Stackhouse</strain>
    </source>
</reference>
<dbReference type="Gramene" id="CDF35584">
    <property type="protein sequence ID" value="CDF35584"/>
    <property type="gene ID" value="CHC_T00004107001"/>
</dbReference>
<dbReference type="Pfam" id="PF13481">
    <property type="entry name" value="AAA_25"/>
    <property type="match status" value="1"/>
</dbReference>
<dbReference type="SUPFAM" id="SSF52540">
    <property type="entry name" value="P-loop containing nucleoside triphosphate hydrolases"/>
    <property type="match status" value="1"/>
</dbReference>
<dbReference type="GO" id="GO:0003697">
    <property type="term" value="F:single-stranded DNA binding"/>
    <property type="evidence" value="ECO:0007669"/>
    <property type="project" value="InterPro"/>
</dbReference>
<evidence type="ECO:0000256" key="1">
    <source>
        <dbReference type="SAM" id="MobiDB-lite"/>
    </source>
</evidence>
<organism evidence="4 5">
    <name type="scientific">Chondrus crispus</name>
    <name type="common">Carrageen Irish moss</name>
    <name type="synonym">Polymorpha crispa</name>
    <dbReference type="NCBI Taxonomy" id="2769"/>
    <lineage>
        <taxon>Eukaryota</taxon>
        <taxon>Rhodophyta</taxon>
        <taxon>Florideophyceae</taxon>
        <taxon>Rhodymeniophycidae</taxon>
        <taxon>Gigartinales</taxon>
        <taxon>Gigartinaceae</taxon>
        <taxon>Chondrus</taxon>
    </lineage>
</organism>
<dbReference type="CDD" id="cd01122">
    <property type="entry name" value="Twinkle_C"/>
    <property type="match status" value="1"/>
</dbReference>
<feature type="compositionally biased region" description="Basic and acidic residues" evidence="1">
    <location>
        <begin position="676"/>
        <end position="685"/>
    </location>
</feature>
<dbReference type="InterPro" id="IPR027417">
    <property type="entry name" value="P-loop_NTPase"/>
</dbReference>